<dbReference type="InterPro" id="IPR015812">
    <property type="entry name" value="Integrin_bsu"/>
</dbReference>
<dbReference type="GO" id="GO:0005925">
    <property type="term" value="C:focal adhesion"/>
    <property type="evidence" value="ECO:0007669"/>
    <property type="project" value="TreeGrafter"/>
</dbReference>
<keyword evidence="13" id="KW-0325">Glycoprotein</keyword>
<dbReference type="InterPro" id="IPR036465">
    <property type="entry name" value="vWFA_dom_sf"/>
</dbReference>
<evidence type="ECO:0000256" key="4">
    <source>
        <dbReference type="ARBA" id="ARBA00022536"/>
    </source>
</evidence>
<evidence type="ECO:0000256" key="1">
    <source>
        <dbReference type="ARBA" id="ARBA00004251"/>
    </source>
</evidence>
<feature type="domain" description="EGF-like" evidence="18">
    <location>
        <begin position="499"/>
        <end position="535"/>
    </location>
</feature>
<feature type="disulfide bond" evidence="14">
    <location>
        <begin position="394"/>
        <end position="406"/>
    </location>
</feature>
<dbReference type="InterPro" id="IPR002369">
    <property type="entry name" value="Integrin_bsu_VWA"/>
</dbReference>
<dbReference type="Pfam" id="PF08725">
    <property type="entry name" value="Integrin_b_cyt"/>
    <property type="match status" value="1"/>
</dbReference>
<feature type="disulfide bond" evidence="14">
    <location>
        <begin position="596"/>
        <end position="601"/>
    </location>
</feature>
<keyword evidence="11 16" id="KW-0472">Membrane</keyword>
<evidence type="ECO:0000259" key="20">
    <source>
        <dbReference type="SMART" id="SM01241"/>
    </source>
</evidence>
<feature type="disulfide bond" evidence="14">
    <location>
        <begin position="628"/>
        <end position="698"/>
    </location>
</feature>
<keyword evidence="6 17" id="KW-0732">Signal</keyword>
<evidence type="ECO:0000256" key="2">
    <source>
        <dbReference type="ARBA" id="ARBA00007449"/>
    </source>
</evidence>
<name>A0A5N4AA03_PHOPY</name>
<keyword evidence="4" id="KW-0245">EGF-like domain</keyword>
<comment type="similarity">
    <text evidence="2 15">Belongs to the integrin beta chain family.</text>
</comment>
<dbReference type="PROSITE" id="PS00243">
    <property type="entry name" value="I_EGF_1"/>
    <property type="match status" value="1"/>
</dbReference>
<feature type="disulfide bond" evidence="14">
    <location>
        <begin position="252"/>
        <end position="293"/>
    </location>
</feature>
<dbReference type="PIRSF" id="PIRSF002512">
    <property type="entry name" value="Integrin_B"/>
    <property type="match status" value="1"/>
</dbReference>
<dbReference type="GO" id="GO:0008305">
    <property type="term" value="C:integrin complex"/>
    <property type="evidence" value="ECO:0007669"/>
    <property type="project" value="TreeGrafter"/>
</dbReference>
<dbReference type="GO" id="GO:0033627">
    <property type="term" value="P:cell adhesion mediated by integrin"/>
    <property type="evidence" value="ECO:0007669"/>
    <property type="project" value="TreeGrafter"/>
</dbReference>
<dbReference type="GO" id="GO:0005178">
    <property type="term" value="F:integrin binding"/>
    <property type="evidence" value="ECO:0007669"/>
    <property type="project" value="TreeGrafter"/>
</dbReference>
<dbReference type="Gene3D" id="3.30.1680.10">
    <property type="entry name" value="ligand-binding face of the semaphorins, domain 2"/>
    <property type="match status" value="1"/>
</dbReference>
<keyword evidence="5 15" id="KW-0812">Transmembrane</keyword>
<feature type="disulfide bond" evidence="14">
    <location>
        <begin position="518"/>
        <end position="523"/>
    </location>
</feature>
<dbReference type="PRINTS" id="PR01186">
    <property type="entry name" value="INTEGRINB"/>
</dbReference>
<dbReference type="AlphaFoldDB" id="A0A5N4AA03"/>
<gene>
    <name evidence="21" type="ORF">PPYR_13775</name>
</gene>
<feature type="disulfide bond" evidence="14">
    <location>
        <begin position="556"/>
        <end position="561"/>
    </location>
</feature>
<dbReference type="SUPFAM" id="SSF57196">
    <property type="entry name" value="EGF/Laminin"/>
    <property type="match status" value="1"/>
</dbReference>
<evidence type="ECO:0000256" key="3">
    <source>
        <dbReference type="ARBA" id="ARBA00022475"/>
    </source>
</evidence>
<evidence type="ECO:0000256" key="11">
    <source>
        <dbReference type="ARBA" id="ARBA00023136"/>
    </source>
</evidence>
<feature type="domain" description="Integrin beta subunit VWA" evidence="19">
    <location>
        <begin position="32"/>
        <end position="458"/>
    </location>
</feature>
<dbReference type="SUPFAM" id="SSF103575">
    <property type="entry name" value="Plexin repeat"/>
    <property type="match status" value="1"/>
</dbReference>
<dbReference type="GO" id="GO:0009986">
    <property type="term" value="C:cell surface"/>
    <property type="evidence" value="ECO:0007669"/>
    <property type="project" value="TreeGrafter"/>
</dbReference>
<proteinExistence type="inferred from homology"/>
<keyword evidence="3" id="KW-1003">Cell membrane</keyword>
<evidence type="ECO:0000256" key="7">
    <source>
        <dbReference type="ARBA" id="ARBA00022737"/>
    </source>
</evidence>
<comment type="caution">
    <text evidence="21">The sequence shown here is derived from an EMBL/GenBank/DDBJ whole genome shotgun (WGS) entry which is preliminary data.</text>
</comment>
<feature type="disulfide bond" evidence="14">
    <location>
        <begin position="615"/>
        <end position="618"/>
    </location>
</feature>
<feature type="domain" description="EGF-like" evidence="18">
    <location>
        <begin position="538"/>
        <end position="573"/>
    </location>
</feature>
<keyword evidence="9 16" id="KW-1133">Transmembrane helix</keyword>
<dbReference type="FunFam" id="3.40.50.410:FF:000002">
    <property type="entry name" value="Integrin beta"/>
    <property type="match status" value="1"/>
</dbReference>
<feature type="domain" description="EGF-like" evidence="18">
    <location>
        <begin position="580"/>
        <end position="613"/>
    </location>
</feature>
<evidence type="ECO:0000256" key="15">
    <source>
        <dbReference type="RuleBase" id="RU000633"/>
    </source>
</evidence>
<dbReference type="GO" id="GO:0007229">
    <property type="term" value="P:integrin-mediated signaling pathway"/>
    <property type="evidence" value="ECO:0007669"/>
    <property type="project" value="UniProtKB-KW"/>
</dbReference>
<comment type="subcellular location">
    <subcellularLocation>
        <location evidence="1 15">Cell membrane</location>
        <topology evidence="1 15">Single-pass type I membrane protein</topology>
    </subcellularLocation>
</comment>
<feature type="chain" id="PRO_5024467098" description="Integrin beta" evidence="17">
    <location>
        <begin position="19"/>
        <end position="776"/>
    </location>
</feature>
<feature type="disulfide bond" evidence="14">
    <location>
        <begin position="563"/>
        <end position="572"/>
    </location>
</feature>
<evidence type="ECO:0000256" key="5">
    <source>
        <dbReference type="ARBA" id="ARBA00022692"/>
    </source>
</evidence>
<dbReference type="Proteomes" id="UP000327044">
    <property type="component" value="Unassembled WGS sequence"/>
</dbReference>
<feature type="disulfide bond" evidence="14">
    <location>
        <begin position="574"/>
        <end position="581"/>
    </location>
</feature>
<evidence type="ECO:0000256" key="8">
    <source>
        <dbReference type="ARBA" id="ARBA00022889"/>
    </source>
</evidence>
<dbReference type="FunFam" id="2.10.25.10:FF:000036">
    <property type="entry name" value="Integrin beta"/>
    <property type="match status" value="1"/>
</dbReference>
<feature type="disulfide bond" evidence="14">
    <location>
        <begin position="598"/>
        <end position="641"/>
    </location>
</feature>
<dbReference type="Gene3D" id="1.20.5.100">
    <property type="entry name" value="Cytochrome c1, transmembrane anchor, C-terminal"/>
    <property type="match status" value="1"/>
</dbReference>
<evidence type="ECO:0000256" key="10">
    <source>
        <dbReference type="ARBA" id="ARBA00023037"/>
    </source>
</evidence>
<keyword evidence="12 14" id="KW-1015">Disulfide bond</keyword>
<evidence type="ECO:0000313" key="22">
    <source>
        <dbReference type="Proteomes" id="UP000327044"/>
    </source>
</evidence>
<dbReference type="SUPFAM" id="SSF53300">
    <property type="entry name" value="vWA-like"/>
    <property type="match status" value="1"/>
</dbReference>
<feature type="disulfide bond" evidence="14">
    <location>
        <begin position="474"/>
        <end position="512"/>
    </location>
</feature>
<dbReference type="SUPFAM" id="SSF69179">
    <property type="entry name" value="Integrin domains"/>
    <property type="match status" value="1"/>
</dbReference>
<evidence type="ECO:0000259" key="18">
    <source>
        <dbReference type="SMART" id="SM00181"/>
    </source>
</evidence>
<keyword evidence="22" id="KW-1185">Reference proteome</keyword>
<feature type="disulfide bond" evidence="14">
    <location>
        <begin position="479"/>
        <end position="488"/>
    </location>
</feature>
<feature type="domain" description="Integrin beta subunit cytoplasmic" evidence="20">
    <location>
        <begin position="727"/>
        <end position="776"/>
    </location>
</feature>
<dbReference type="InterPro" id="IPR014836">
    <property type="entry name" value="Integrin_bsu_cyt_dom"/>
</dbReference>
<dbReference type="SMART" id="SM00187">
    <property type="entry name" value="INB"/>
    <property type="match status" value="1"/>
</dbReference>
<feature type="transmembrane region" description="Helical" evidence="16">
    <location>
        <begin position="704"/>
        <end position="726"/>
    </location>
</feature>
<evidence type="ECO:0000256" key="14">
    <source>
        <dbReference type="PIRSR" id="PIRSR002512-1"/>
    </source>
</evidence>
<dbReference type="Pfam" id="PF00362">
    <property type="entry name" value="Integrin_beta"/>
    <property type="match status" value="1"/>
</dbReference>
<evidence type="ECO:0000259" key="19">
    <source>
        <dbReference type="SMART" id="SM00187"/>
    </source>
</evidence>
<dbReference type="GO" id="GO:0007157">
    <property type="term" value="P:heterophilic cell-cell adhesion via plasma membrane cell adhesion molecules"/>
    <property type="evidence" value="ECO:0007669"/>
    <property type="project" value="UniProtKB-ARBA"/>
</dbReference>
<dbReference type="PANTHER" id="PTHR10082">
    <property type="entry name" value="INTEGRIN BETA SUBUNIT"/>
    <property type="match status" value="1"/>
</dbReference>
<dbReference type="SMART" id="SM00181">
    <property type="entry name" value="EGF"/>
    <property type="match status" value="4"/>
</dbReference>
<organism evidence="21 22">
    <name type="scientific">Photinus pyralis</name>
    <name type="common">Common eastern firefly</name>
    <name type="synonym">Lampyris pyralis</name>
    <dbReference type="NCBI Taxonomy" id="7054"/>
    <lineage>
        <taxon>Eukaryota</taxon>
        <taxon>Metazoa</taxon>
        <taxon>Ecdysozoa</taxon>
        <taxon>Arthropoda</taxon>
        <taxon>Hexapoda</taxon>
        <taxon>Insecta</taxon>
        <taxon>Pterygota</taxon>
        <taxon>Neoptera</taxon>
        <taxon>Endopterygota</taxon>
        <taxon>Coleoptera</taxon>
        <taxon>Polyphaga</taxon>
        <taxon>Elateriformia</taxon>
        <taxon>Elateroidea</taxon>
        <taxon>Lampyridae</taxon>
        <taxon>Lampyrinae</taxon>
        <taxon>Photinus</taxon>
    </lineage>
</organism>
<feature type="signal peptide" evidence="17">
    <location>
        <begin position="1"/>
        <end position="18"/>
    </location>
</feature>
<keyword evidence="10 15" id="KW-0401">Integrin</keyword>
<feature type="disulfide bond" evidence="14">
    <location>
        <begin position="36"/>
        <end position="67"/>
    </location>
</feature>
<dbReference type="InterPro" id="IPR057243">
    <property type="entry name" value="Integrin_I-EGF_CS"/>
</dbReference>
<accession>A0A5N4AA03</accession>
<dbReference type="GO" id="GO:0016477">
    <property type="term" value="P:cell migration"/>
    <property type="evidence" value="ECO:0007669"/>
    <property type="project" value="TreeGrafter"/>
</dbReference>
<evidence type="ECO:0000256" key="9">
    <source>
        <dbReference type="ARBA" id="ARBA00022989"/>
    </source>
</evidence>
<evidence type="ECO:0000256" key="6">
    <source>
        <dbReference type="ARBA" id="ARBA00022729"/>
    </source>
</evidence>
<feature type="disulfide bond" evidence="14">
    <location>
        <begin position="520"/>
        <end position="548"/>
    </location>
</feature>
<sequence length="776" mass="87583">MRSTFVCYFCILFKITMSALTPQERLCQNFGSCDLCIQAETYCGWCFQENFKSDRCGPLESLVRDGCDKSNILQSSEDSKILDMENKDFRGVTNPDNIEDSIQLKPQKVSVQIKAKQPINFQFVYRPAEDYPLDLYYLMDLTETMYKDIATMATLGADLTKLLQQLSKNFRVAFGYYSDKVAFPFSRMAPHFLENPCEPYGQTCEKPFNFVHKLNFTNDVEKFVNTVNASKTTSNLDNLEGGMDALLQIIYCEDYIKWRKNSRKLIVIATDGLMHFAGDGILVGAVKRNTGKCFLDQDGIYSRSLDYDYPSLGEVFRQLAFHKMNVLFAAKEDALKYYEKVIKTLPYVSSVGKLAEKSTNVLNLVTEGYFNVVRNVFFVALASENIKVTFKTNCNTLTGWNVSSACDNVEVGKEYVFDVTLEVDAVPDRLKRETIIIEEKNIAEKIIIDVEYIGKCECDEETEKNCSGNGVHRCGICECEEGWKGDNCEISCKNQRFEECREKNDTYTSGTCYGRGDCECGMCICDEGYTGEFCQDKQCMMDKQGDICGGLVRGICEEGKCICKAGFTGEDCSCPTSNKRCKAPGSDRVCSDEGTCKCGVCVCNQDYSGEFCEICPTCKGLCSNYEDCVLETVVEHSSTKCTNDGKPFVIRTLNQSIAVDGSTCHLRHEKEGGFICDAQFRYIIGKDRTVELEIYDECAKPVQAGVVIGIIIGAVLGAGIMAILGWKVKLMNDDRREYAEFKREIQRNKMLEENPLYNSPIRTYEMPIELQKLRRN</sequence>
<dbReference type="InterPro" id="IPR000742">
    <property type="entry name" value="EGF"/>
</dbReference>
<evidence type="ECO:0000256" key="12">
    <source>
        <dbReference type="ARBA" id="ARBA00023157"/>
    </source>
</evidence>
<reference evidence="21 22" key="1">
    <citation type="journal article" date="2018" name="Elife">
        <title>Firefly genomes illuminate parallel origins of bioluminescence in beetles.</title>
        <authorList>
            <person name="Fallon T.R."/>
            <person name="Lower S.E."/>
            <person name="Chang C.H."/>
            <person name="Bessho-Uehara M."/>
            <person name="Martin G.J."/>
            <person name="Bewick A.J."/>
            <person name="Behringer M."/>
            <person name="Debat H.J."/>
            <person name="Wong I."/>
            <person name="Day J.C."/>
            <person name="Suvorov A."/>
            <person name="Silva C.J."/>
            <person name="Stanger-Hall K.F."/>
            <person name="Hall D.W."/>
            <person name="Schmitz R.J."/>
            <person name="Nelson D.R."/>
            <person name="Lewis S.M."/>
            <person name="Shigenobu S."/>
            <person name="Bybee S.M."/>
            <person name="Larracuente A.M."/>
            <person name="Oba Y."/>
            <person name="Weng J.K."/>
        </authorList>
    </citation>
    <scope>NUCLEOTIDE SEQUENCE [LARGE SCALE GENOMIC DNA]</scope>
    <source>
        <strain evidence="21">1611_PpyrPB1</strain>
        <tissue evidence="21">Whole body</tissue>
    </source>
</reference>
<keyword evidence="8 15" id="KW-0130">Cell adhesion</keyword>
<feature type="disulfide bond" evidence="14">
    <location>
        <begin position="525"/>
        <end position="534"/>
    </location>
</feature>
<dbReference type="InParanoid" id="A0A5N4AA03"/>
<evidence type="ECO:0000256" key="17">
    <source>
        <dbReference type="SAM" id="SignalP"/>
    </source>
</evidence>
<dbReference type="Pfam" id="PF07974">
    <property type="entry name" value="EGF_2"/>
    <property type="match status" value="1"/>
</dbReference>
<dbReference type="InterPro" id="IPR032695">
    <property type="entry name" value="Integrin_dom_sf"/>
</dbReference>
<dbReference type="EMBL" id="VVIM01000009">
    <property type="protein sequence ID" value="KAB0794155.1"/>
    <property type="molecule type" value="Genomic_DNA"/>
</dbReference>
<feature type="domain" description="EGF-like" evidence="18">
    <location>
        <begin position="457"/>
        <end position="489"/>
    </location>
</feature>
<feature type="disulfide bond" evidence="14">
    <location>
        <begin position="603"/>
        <end position="612"/>
    </location>
</feature>
<dbReference type="OrthoDB" id="410592at2759"/>
<feature type="disulfide bond" evidence="14">
    <location>
        <begin position="197"/>
        <end position="204"/>
    </location>
</feature>
<protein>
    <recommendedName>
        <fullName evidence="15">Integrin beta</fullName>
    </recommendedName>
</protein>
<feature type="disulfide bond" evidence="14">
    <location>
        <begin position="46"/>
        <end position="56"/>
    </location>
</feature>
<evidence type="ECO:0000256" key="13">
    <source>
        <dbReference type="ARBA" id="ARBA00023180"/>
    </source>
</evidence>
<dbReference type="Gene3D" id="2.60.40.1510">
    <property type="entry name" value="ntegrin, alpha v. Chain A, domain 3"/>
    <property type="match status" value="1"/>
</dbReference>
<feature type="disulfide bond" evidence="14">
    <location>
        <begin position="33"/>
        <end position="43"/>
    </location>
</feature>
<dbReference type="SMART" id="SM01241">
    <property type="entry name" value="Integrin_b_cyt"/>
    <property type="match status" value="1"/>
</dbReference>
<dbReference type="InterPro" id="IPR013111">
    <property type="entry name" value="EGF_extracell"/>
</dbReference>
<dbReference type="Gene3D" id="3.40.50.410">
    <property type="entry name" value="von Willebrand factor, type A domain"/>
    <property type="match status" value="1"/>
</dbReference>
<evidence type="ECO:0000313" key="21">
    <source>
        <dbReference type="EMBL" id="KAB0794155.1"/>
    </source>
</evidence>
<evidence type="ECO:0000256" key="16">
    <source>
        <dbReference type="SAM" id="Phobius"/>
    </source>
</evidence>
<keyword evidence="7" id="KW-0677">Repeat</keyword>
<dbReference type="Gene3D" id="2.10.25.10">
    <property type="entry name" value="Laminin"/>
    <property type="match status" value="3"/>
</dbReference>
<dbReference type="GO" id="GO:0007160">
    <property type="term" value="P:cell-matrix adhesion"/>
    <property type="evidence" value="ECO:0007669"/>
    <property type="project" value="TreeGrafter"/>
</dbReference>
<dbReference type="PANTHER" id="PTHR10082:SF60">
    <property type="entry name" value="INTEGRIN BETA-PS"/>
    <property type="match status" value="1"/>
</dbReference>